<accession>A0ABD5V7Q3</accession>
<dbReference type="InterPro" id="IPR029069">
    <property type="entry name" value="HotDog_dom_sf"/>
</dbReference>
<dbReference type="PANTHER" id="PTHR11049:SF24">
    <property type="entry name" value="CYTOSOLIC ACYL COENZYME A THIOESTER HYDROLASE"/>
    <property type="match status" value="1"/>
</dbReference>
<evidence type="ECO:0000259" key="3">
    <source>
        <dbReference type="PROSITE" id="PS51770"/>
    </source>
</evidence>
<dbReference type="SUPFAM" id="SSF54637">
    <property type="entry name" value="Thioesterase/thiol ester dehydrase-isomerase"/>
    <property type="match status" value="1"/>
</dbReference>
<dbReference type="Gene3D" id="3.10.129.10">
    <property type="entry name" value="Hotdog Thioesterase"/>
    <property type="match status" value="1"/>
</dbReference>
<dbReference type="CDD" id="cd03442">
    <property type="entry name" value="BFIT_BACH"/>
    <property type="match status" value="1"/>
</dbReference>
<dbReference type="Pfam" id="PF03061">
    <property type="entry name" value="4HBT"/>
    <property type="match status" value="1"/>
</dbReference>
<evidence type="ECO:0000256" key="2">
    <source>
        <dbReference type="SAM" id="MobiDB-lite"/>
    </source>
</evidence>
<evidence type="ECO:0000256" key="1">
    <source>
        <dbReference type="ARBA" id="ARBA00022801"/>
    </source>
</evidence>
<dbReference type="InterPro" id="IPR033120">
    <property type="entry name" value="HOTDOG_ACOT"/>
</dbReference>
<dbReference type="Proteomes" id="UP001596312">
    <property type="component" value="Unassembled WGS sequence"/>
</dbReference>
<evidence type="ECO:0000313" key="5">
    <source>
        <dbReference type="Proteomes" id="UP001596312"/>
    </source>
</evidence>
<keyword evidence="1 4" id="KW-0378">Hydrolase</keyword>
<proteinExistence type="predicted"/>
<dbReference type="EC" id="3.1.2.20" evidence="4"/>
<name>A0ABD5V7Q3_9EURY</name>
<comment type="caution">
    <text evidence="4">The sequence shown here is derived from an EMBL/GenBank/DDBJ whole genome shotgun (WGS) entry which is preliminary data.</text>
</comment>
<reference evidence="4 5" key="1">
    <citation type="journal article" date="2019" name="Int. J. Syst. Evol. Microbiol.">
        <title>The Global Catalogue of Microorganisms (GCM) 10K type strain sequencing project: providing services to taxonomists for standard genome sequencing and annotation.</title>
        <authorList>
            <consortium name="The Broad Institute Genomics Platform"/>
            <consortium name="The Broad Institute Genome Sequencing Center for Infectious Disease"/>
            <person name="Wu L."/>
            <person name="Ma J."/>
        </authorList>
    </citation>
    <scope>NUCLEOTIDE SEQUENCE [LARGE SCALE GENOMIC DNA]</scope>
    <source>
        <strain evidence="4 5">CGMCC 1.3240</strain>
    </source>
</reference>
<organism evidence="4 5">
    <name type="scientific">Halalkalicoccus tibetensis</name>
    <dbReference type="NCBI Taxonomy" id="175632"/>
    <lineage>
        <taxon>Archaea</taxon>
        <taxon>Methanobacteriati</taxon>
        <taxon>Methanobacteriota</taxon>
        <taxon>Stenosarchaea group</taxon>
        <taxon>Halobacteria</taxon>
        <taxon>Halobacteriales</taxon>
        <taxon>Halococcaceae</taxon>
        <taxon>Halalkalicoccus</taxon>
    </lineage>
</organism>
<feature type="domain" description="HotDog ACOT-type" evidence="3">
    <location>
        <begin position="5"/>
        <end position="117"/>
    </location>
</feature>
<sequence length="145" mass="16185">MVTLSETHIENRYRVQPNHANNYESLHGGNLMKWMDEVGAMSAMRLAGESCVTAAVTELDFQQPVPIGEVARIEAYVYDAGRTSVRVRIRAWREDPRSGESDRTTEAAFTFVAIGEDGSPTPVPDLTAESDEERRLREAAREAED</sequence>
<protein>
    <submittedName>
        <fullName evidence="4">Acyl-CoA thioesterase</fullName>
        <ecNumber evidence="4">3.1.2.20</ecNumber>
    </submittedName>
</protein>
<dbReference type="PROSITE" id="PS51770">
    <property type="entry name" value="HOTDOG_ACOT"/>
    <property type="match status" value="1"/>
</dbReference>
<dbReference type="AlphaFoldDB" id="A0ABD5V7Q3"/>
<dbReference type="RefSeq" id="WP_340604209.1">
    <property type="nucleotide sequence ID" value="NZ_JBBMXV010000003.1"/>
</dbReference>
<dbReference type="InterPro" id="IPR006683">
    <property type="entry name" value="Thioestr_dom"/>
</dbReference>
<feature type="region of interest" description="Disordered" evidence="2">
    <location>
        <begin position="113"/>
        <end position="145"/>
    </location>
</feature>
<dbReference type="PANTHER" id="PTHR11049">
    <property type="entry name" value="ACYL COENZYME A THIOESTER HYDROLASE"/>
    <property type="match status" value="1"/>
</dbReference>
<gene>
    <name evidence="4" type="ORF">ACFQGH_10820</name>
</gene>
<dbReference type="GO" id="GO:0047617">
    <property type="term" value="F:fatty acyl-CoA hydrolase activity"/>
    <property type="evidence" value="ECO:0007669"/>
    <property type="project" value="UniProtKB-EC"/>
</dbReference>
<keyword evidence="5" id="KW-1185">Reference proteome</keyword>
<evidence type="ECO:0000313" key="4">
    <source>
        <dbReference type="EMBL" id="MFC6905686.1"/>
    </source>
</evidence>
<dbReference type="EMBL" id="JBHSXQ010000003">
    <property type="protein sequence ID" value="MFC6905686.1"/>
    <property type="molecule type" value="Genomic_DNA"/>
</dbReference>
<dbReference type="InterPro" id="IPR040170">
    <property type="entry name" value="Cytosol_ACT"/>
</dbReference>
<feature type="compositionally biased region" description="Basic and acidic residues" evidence="2">
    <location>
        <begin position="132"/>
        <end position="145"/>
    </location>
</feature>